<accession>A0A518BL54</accession>
<dbReference type="KEGG" id="pbap:Pla133_27710"/>
<protein>
    <submittedName>
        <fullName evidence="2">Uncharacterized protein</fullName>
    </submittedName>
</protein>
<sequence>MTEETAAATTQPIGRSTPVQLGLILLLGTTIFGALYGFMEAKAQARIDATEARYQAQLAQLQSSAKIAADIAEIRRDIGEIRVEQSRAAADLEKRAADRIYRTEWIHWRDLFETLNPEVQVPKFPSRN</sequence>
<evidence type="ECO:0000256" key="1">
    <source>
        <dbReference type="SAM" id="Phobius"/>
    </source>
</evidence>
<reference evidence="2 3" key="1">
    <citation type="submission" date="2019-02" db="EMBL/GenBank/DDBJ databases">
        <title>Deep-cultivation of Planctomycetes and their phenomic and genomic characterization uncovers novel biology.</title>
        <authorList>
            <person name="Wiegand S."/>
            <person name="Jogler M."/>
            <person name="Boedeker C."/>
            <person name="Pinto D."/>
            <person name="Vollmers J."/>
            <person name="Rivas-Marin E."/>
            <person name="Kohn T."/>
            <person name="Peeters S.H."/>
            <person name="Heuer A."/>
            <person name="Rast P."/>
            <person name="Oberbeckmann S."/>
            <person name="Bunk B."/>
            <person name="Jeske O."/>
            <person name="Meyerdierks A."/>
            <person name="Storesund J.E."/>
            <person name="Kallscheuer N."/>
            <person name="Luecker S."/>
            <person name="Lage O.M."/>
            <person name="Pohl T."/>
            <person name="Merkel B.J."/>
            <person name="Hornburger P."/>
            <person name="Mueller R.-W."/>
            <person name="Bruemmer F."/>
            <person name="Labrenz M."/>
            <person name="Spormann A.M."/>
            <person name="Op den Camp H."/>
            <person name="Overmann J."/>
            <person name="Amann R."/>
            <person name="Jetten M.S.M."/>
            <person name="Mascher T."/>
            <person name="Medema M.H."/>
            <person name="Devos D.P."/>
            <person name="Kaster A.-K."/>
            <person name="Ovreas L."/>
            <person name="Rohde M."/>
            <person name="Galperin M.Y."/>
            <person name="Jogler C."/>
        </authorList>
    </citation>
    <scope>NUCLEOTIDE SEQUENCE [LARGE SCALE GENOMIC DNA]</scope>
    <source>
        <strain evidence="2 3">Pla133</strain>
    </source>
</reference>
<keyword evidence="1" id="KW-1133">Transmembrane helix</keyword>
<keyword evidence="1" id="KW-0472">Membrane</keyword>
<dbReference type="EMBL" id="CP036287">
    <property type="protein sequence ID" value="QDU67683.1"/>
    <property type="molecule type" value="Genomic_DNA"/>
</dbReference>
<evidence type="ECO:0000313" key="2">
    <source>
        <dbReference type="EMBL" id="QDU67683.1"/>
    </source>
</evidence>
<proteinExistence type="predicted"/>
<dbReference type="AlphaFoldDB" id="A0A518BL54"/>
<evidence type="ECO:0000313" key="3">
    <source>
        <dbReference type="Proteomes" id="UP000316921"/>
    </source>
</evidence>
<feature type="transmembrane region" description="Helical" evidence="1">
    <location>
        <begin position="19"/>
        <end position="38"/>
    </location>
</feature>
<dbReference type="RefSeq" id="WP_145066048.1">
    <property type="nucleotide sequence ID" value="NZ_CP036287.1"/>
</dbReference>
<organism evidence="2 3">
    <name type="scientific">Engelhardtia mirabilis</name>
    <dbReference type="NCBI Taxonomy" id="2528011"/>
    <lineage>
        <taxon>Bacteria</taxon>
        <taxon>Pseudomonadati</taxon>
        <taxon>Planctomycetota</taxon>
        <taxon>Planctomycetia</taxon>
        <taxon>Planctomycetia incertae sedis</taxon>
        <taxon>Engelhardtia</taxon>
    </lineage>
</organism>
<keyword evidence="1" id="KW-0812">Transmembrane</keyword>
<dbReference type="Proteomes" id="UP000316921">
    <property type="component" value="Chromosome"/>
</dbReference>
<keyword evidence="3" id="KW-1185">Reference proteome</keyword>
<name>A0A518BL54_9BACT</name>
<gene>
    <name evidence="2" type="ORF">Pla133_27710</name>
</gene>